<evidence type="ECO:0000313" key="3">
    <source>
        <dbReference type="Proteomes" id="UP000029964"/>
    </source>
</evidence>
<evidence type="ECO:0000313" key="2">
    <source>
        <dbReference type="EMBL" id="KFH48093.1"/>
    </source>
</evidence>
<proteinExistence type="predicted"/>
<feature type="signal peptide" evidence="1">
    <location>
        <begin position="1"/>
        <end position="21"/>
    </location>
</feature>
<keyword evidence="3" id="KW-1185">Reference proteome</keyword>
<dbReference type="Proteomes" id="UP000029964">
    <property type="component" value="Unassembled WGS sequence"/>
</dbReference>
<keyword evidence="1" id="KW-0732">Signal</keyword>
<evidence type="ECO:0000256" key="1">
    <source>
        <dbReference type="SAM" id="SignalP"/>
    </source>
</evidence>
<dbReference type="EMBL" id="JPKY01000005">
    <property type="protein sequence ID" value="KFH48093.1"/>
    <property type="molecule type" value="Genomic_DNA"/>
</dbReference>
<comment type="caution">
    <text evidence="2">The sequence shown here is derived from an EMBL/GenBank/DDBJ whole genome shotgun (WGS) entry which is preliminary data.</text>
</comment>
<gene>
    <name evidence="2" type="ORF">ACRE_009950</name>
</gene>
<organism evidence="2 3">
    <name type="scientific">Hapsidospora chrysogenum (strain ATCC 11550 / CBS 779.69 / DSM 880 / IAM 14645 / JCM 23072 / IMI 49137)</name>
    <name type="common">Acremonium chrysogenum</name>
    <dbReference type="NCBI Taxonomy" id="857340"/>
    <lineage>
        <taxon>Eukaryota</taxon>
        <taxon>Fungi</taxon>
        <taxon>Dikarya</taxon>
        <taxon>Ascomycota</taxon>
        <taxon>Pezizomycotina</taxon>
        <taxon>Sordariomycetes</taxon>
        <taxon>Hypocreomycetidae</taxon>
        <taxon>Hypocreales</taxon>
        <taxon>Bionectriaceae</taxon>
        <taxon>Hapsidospora</taxon>
    </lineage>
</organism>
<sequence>MFAKTFVYSVLALVAANQAMGAAVPAEDTKVGEAAILIATDAYYACNCPNNCGHKEGSSCKFYSGPSDNSGIISGHCHYPNGNPMGAKECVP</sequence>
<feature type="chain" id="PRO_5001815586" evidence="1">
    <location>
        <begin position="22"/>
        <end position="92"/>
    </location>
</feature>
<name>A0A086TFG1_HAPC1</name>
<dbReference type="HOGENOM" id="CLU_174978_0_0_1"/>
<dbReference type="AlphaFoldDB" id="A0A086TFG1"/>
<reference evidence="3" key="1">
    <citation type="journal article" date="2014" name="Genome Announc.">
        <title>Genome sequence and annotation of Acremonium chrysogenum, producer of the beta-lactam antibiotic cephalosporin C.</title>
        <authorList>
            <person name="Terfehr D."/>
            <person name="Dahlmann T.A."/>
            <person name="Specht T."/>
            <person name="Zadra I."/>
            <person name="Kuernsteiner H."/>
            <person name="Kueck U."/>
        </authorList>
    </citation>
    <scope>NUCLEOTIDE SEQUENCE [LARGE SCALE GENOMIC DNA]</scope>
    <source>
        <strain evidence="3">ATCC 11550 / CBS 779.69 / DSM 880 / IAM 14645 / JCM 23072 / IMI 49137</strain>
    </source>
</reference>
<protein>
    <submittedName>
        <fullName evidence="2">Uncharacterized protein</fullName>
    </submittedName>
</protein>
<dbReference type="OrthoDB" id="4466885at2759"/>
<accession>A0A086TFG1</accession>